<evidence type="ECO:0000313" key="1">
    <source>
        <dbReference type="EMBL" id="CAD7434893.1"/>
    </source>
</evidence>
<protein>
    <submittedName>
        <fullName evidence="1">Uncharacterized protein</fullName>
    </submittedName>
</protein>
<sequence length="143" mass="16036">MVEPSKPPCWAVCNLTDSLGLGAPTLISVSHLVRQIPRLARPWSTAWVVLLDPYQPATQEQEENTSPTHWLPARDLHFRYSLVLSTTGCTIAVVIPVQSGPVNIWLYNRLGWYRGFSTKNRSVKGIFPTTYICVKPCKIDNEG</sequence>
<dbReference type="AlphaFoldDB" id="A0A7R9EL13"/>
<organism evidence="1">
    <name type="scientific">Timema monikensis</name>
    <dbReference type="NCBI Taxonomy" id="170555"/>
    <lineage>
        <taxon>Eukaryota</taxon>
        <taxon>Metazoa</taxon>
        <taxon>Ecdysozoa</taxon>
        <taxon>Arthropoda</taxon>
        <taxon>Hexapoda</taxon>
        <taxon>Insecta</taxon>
        <taxon>Pterygota</taxon>
        <taxon>Neoptera</taxon>
        <taxon>Polyneoptera</taxon>
        <taxon>Phasmatodea</taxon>
        <taxon>Timematodea</taxon>
        <taxon>Timematoidea</taxon>
        <taxon>Timematidae</taxon>
        <taxon>Timema</taxon>
    </lineage>
</organism>
<dbReference type="Gene3D" id="2.30.30.40">
    <property type="entry name" value="SH3 Domains"/>
    <property type="match status" value="1"/>
</dbReference>
<reference evidence="1" key="1">
    <citation type="submission" date="2020-11" db="EMBL/GenBank/DDBJ databases">
        <authorList>
            <person name="Tran Van P."/>
        </authorList>
    </citation>
    <scope>NUCLEOTIDE SEQUENCE</scope>
</reference>
<name>A0A7R9EL13_9NEOP</name>
<dbReference type="EMBL" id="OB798464">
    <property type="protein sequence ID" value="CAD7434893.1"/>
    <property type="molecule type" value="Genomic_DNA"/>
</dbReference>
<accession>A0A7R9EL13</accession>
<gene>
    <name evidence="1" type="ORF">TMSB3V08_LOCUS11543</name>
</gene>
<proteinExistence type="predicted"/>